<keyword evidence="1" id="KW-1133">Transmembrane helix</keyword>
<gene>
    <name evidence="2" type="ORF">I6U48_07970</name>
</gene>
<keyword evidence="1" id="KW-0812">Transmembrane</keyword>
<keyword evidence="1" id="KW-0472">Membrane</keyword>
<dbReference type="EMBL" id="JAEEGC010000034">
    <property type="protein sequence ID" value="MBV7272848.1"/>
    <property type="molecule type" value="Genomic_DNA"/>
</dbReference>
<protein>
    <submittedName>
        <fullName evidence="2">Signal peptide protein</fullName>
    </submittedName>
</protein>
<proteinExistence type="predicted"/>
<dbReference type="Proteomes" id="UP000694308">
    <property type="component" value="Unassembled WGS sequence"/>
</dbReference>
<dbReference type="RefSeq" id="WP_218319879.1">
    <property type="nucleotide sequence ID" value="NZ_JAEEGC010000034.1"/>
</dbReference>
<reference evidence="2" key="1">
    <citation type="submission" date="2020-12" db="EMBL/GenBank/DDBJ databases">
        <title>Clostridium thailandense sp. nov., a novel acetogenic bacterium isolated from peat land soil in Thailand.</title>
        <authorList>
            <person name="Chaikitkaew S."/>
            <person name="Birkeland N.K."/>
        </authorList>
    </citation>
    <scope>NUCLEOTIDE SEQUENCE</scope>
    <source>
        <strain evidence="2">PL3</strain>
    </source>
</reference>
<feature type="transmembrane region" description="Helical" evidence="1">
    <location>
        <begin position="52"/>
        <end position="70"/>
    </location>
</feature>
<keyword evidence="3" id="KW-1185">Reference proteome</keyword>
<evidence type="ECO:0000313" key="3">
    <source>
        <dbReference type="Proteomes" id="UP000694308"/>
    </source>
</evidence>
<sequence length="258" mass="29102">MNKYDWNNAFPDTPESFKNKVSATLNSLPDKKEKDEMENVKIYKKGSTKKKFIIALVATMVIGTTVFAAGKITSITSSSSSRPTYTTIPTAEEVKKEYKFNPKLVNKFDNGYTFVNGCVVDNKGTDDKGNFAGKTKSLDFDYTKGKDELSLFMENGRLGERSEKATVIANYKGIDLYYYSYANKLEPANYKMTEQDKKDKASGKYVFSYGSDYDKEKVSQVQCLNWMEGGINYSFLGRDSNISKDELVKMAQQVISTK</sequence>
<accession>A0A949TXS6</accession>
<evidence type="ECO:0000256" key="1">
    <source>
        <dbReference type="SAM" id="Phobius"/>
    </source>
</evidence>
<organism evidence="2 3">
    <name type="scientific">Clostridium thailandense</name>
    <dbReference type="NCBI Taxonomy" id="2794346"/>
    <lineage>
        <taxon>Bacteria</taxon>
        <taxon>Bacillati</taxon>
        <taxon>Bacillota</taxon>
        <taxon>Clostridia</taxon>
        <taxon>Eubacteriales</taxon>
        <taxon>Clostridiaceae</taxon>
        <taxon>Clostridium</taxon>
    </lineage>
</organism>
<dbReference type="AlphaFoldDB" id="A0A949TXS6"/>
<name>A0A949TXS6_9CLOT</name>
<comment type="caution">
    <text evidence="2">The sequence shown here is derived from an EMBL/GenBank/DDBJ whole genome shotgun (WGS) entry which is preliminary data.</text>
</comment>
<evidence type="ECO:0000313" key="2">
    <source>
        <dbReference type="EMBL" id="MBV7272848.1"/>
    </source>
</evidence>